<comment type="caution">
    <text evidence="1">The sequence shown here is derived from an EMBL/GenBank/DDBJ whole genome shotgun (WGS) entry which is preliminary data.</text>
</comment>
<gene>
    <name evidence="1" type="ORF">L6164_037646</name>
</gene>
<evidence type="ECO:0000313" key="2">
    <source>
        <dbReference type="Proteomes" id="UP000828941"/>
    </source>
</evidence>
<evidence type="ECO:0000313" key="1">
    <source>
        <dbReference type="EMBL" id="KAI4297779.1"/>
    </source>
</evidence>
<dbReference type="Proteomes" id="UP000828941">
    <property type="component" value="Chromosome 14"/>
</dbReference>
<protein>
    <submittedName>
        <fullName evidence="1">Uncharacterized protein</fullName>
    </submittedName>
</protein>
<keyword evidence="2" id="KW-1185">Reference proteome</keyword>
<proteinExistence type="predicted"/>
<sequence length="256" mass="28268">MLFSAFRVDHSIVGTKEEVKSCKGMAHNGKVIPNCVYASNPYHECTDACLTKLKDGPPQKQKKNSGVIPLKFGRKKKLGSKPELPVLDSIPPSKVGAIYFSDVSYSEKKKDGLKSSERISSKPISGEVNYKDPSSNMEQPRSPKSEPESRNDMPVNHKDKAMDSDELCPNPIQTYNEEKKNASHKVVPHPTDTDDLITRATGRMDFSFSGASISNEDSDDEETESVVSESRVPIGRYHVKGVLLPFCNLSFTSMAI</sequence>
<accession>A0ACB9KL94</accession>
<dbReference type="EMBL" id="CM039439">
    <property type="protein sequence ID" value="KAI4297779.1"/>
    <property type="molecule type" value="Genomic_DNA"/>
</dbReference>
<reference evidence="1 2" key="1">
    <citation type="journal article" date="2022" name="DNA Res.">
        <title>Chromosomal-level genome assembly of the orchid tree Bauhinia variegata (Leguminosae; Cercidoideae) supports the allotetraploid origin hypothesis of Bauhinia.</title>
        <authorList>
            <person name="Zhong Y."/>
            <person name="Chen Y."/>
            <person name="Zheng D."/>
            <person name="Pang J."/>
            <person name="Liu Y."/>
            <person name="Luo S."/>
            <person name="Meng S."/>
            <person name="Qian L."/>
            <person name="Wei D."/>
            <person name="Dai S."/>
            <person name="Zhou R."/>
        </authorList>
    </citation>
    <scope>NUCLEOTIDE SEQUENCE [LARGE SCALE GENOMIC DNA]</scope>
    <source>
        <strain evidence="1">BV-YZ2020</strain>
    </source>
</reference>
<organism evidence="1 2">
    <name type="scientific">Bauhinia variegata</name>
    <name type="common">Purple orchid tree</name>
    <name type="synonym">Phanera variegata</name>
    <dbReference type="NCBI Taxonomy" id="167791"/>
    <lineage>
        <taxon>Eukaryota</taxon>
        <taxon>Viridiplantae</taxon>
        <taxon>Streptophyta</taxon>
        <taxon>Embryophyta</taxon>
        <taxon>Tracheophyta</taxon>
        <taxon>Spermatophyta</taxon>
        <taxon>Magnoliopsida</taxon>
        <taxon>eudicotyledons</taxon>
        <taxon>Gunneridae</taxon>
        <taxon>Pentapetalae</taxon>
        <taxon>rosids</taxon>
        <taxon>fabids</taxon>
        <taxon>Fabales</taxon>
        <taxon>Fabaceae</taxon>
        <taxon>Cercidoideae</taxon>
        <taxon>Cercideae</taxon>
        <taxon>Bauhiniinae</taxon>
        <taxon>Bauhinia</taxon>
    </lineage>
</organism>
<name>A0ACB9KL94_BAUVA</name>